<feature type="non-terminal residue" evidence="2">
    <location>
        <position position="204"/>
    </location>
</feature>
<gene>
    <name evidence="2" type="ORF">AB8O55_30015</name>
</gene>
<dbReference type="RefSeq" id="WP_369775760.1">
    <property type="nucleotide sequence ID" value="NZ_JBGEHV010000121.1"/>
</dbReference>
<keyword evidence="1" id="KW-0812">Transmembrane</keyword>
<accession>A0ABV4CTV9</accession>
<evidence type="ECO:0000313" key="3">
    <source>
        <dbReference type="Proteomes" id="UP001564626"/>
    </source>
</evidence>
<dbReference type="Proteomes" id="UP001564626">
    <property type="component" value="Unassembled WGS sequence"/>
</dbReference>
<dbReference type="Pfam" id="PF12666">
    <property type="entry name" value="PrgI"/>
    <property type="match status" value="1"/>
</dbReference>
<keyword evidence="3" id="KW-1185">Reference proteome</keyword>
<protein>
    <submittedName>
        <fullName evidence="2">PrgI family protein</fullName>
    </submittedName>
</protein>
<comment type="caution">
    <text evidence="2">The sequence shown here is derived from an EMBL/GenBank/DDBJ whole genome shotgun (WGS) entry which is preliminary data.</text>
</comment>
<reference evidence="2 3" key="1">
    <citation type="submission" date="2024-08" db="EMBL/GenBank/DDBJ databases">
        <title>Genome mining of Saccharopolyspora cebuensis PGLac3 from Nigerian medicinal plant.</title>
        <authorList>
            <person name="Ezeobiora C.E."/>
            <person name="Igbokwe N.H."/>
            <person name="Amin D.H."/>
            <person name="Mendie U.E."/>
        </authorList>
    </citation>
    <scope>NUCLEOTIDE SEQUENCE [LARGE SCALE GENOMIC DNA]</scope>
    <source>
        <strain evidence="2 3">PGLac3</strain>
    </source>
</reference>
<name>A0ABV4CTV9_9PSEU</name>
<sequence length="204" mass="21814">MTTPVKIPADFDIEDRVLGPLTARQLAFFGATALALYLLWRATRTVLPWPALAGITVVVAGAVAVLVLGTRDGLSLDRLLLAALRQRLQPRLRLAAPEGIQPAPEWIDDRAVTDSTARRGETTGQVGLPAEEVSEAGVVNLGPDGLAVVAACSTVNFALRTPAEQEALVGVFARWLHSLTAPAQILVRTQRLDLSAQITDLDQR</sequence>
<proteinExistence type="predicted"/>
<evidence type="ECO:0000256" key="1">
    <source>
        <dbReference type="SAM" id="Phobius"/>
    </source>
</evidence>
<keyword evidence="1" id="KW-1133">Transmembrane helix</keyword>
<keyword evidence="1" id="KW-0472">Membrane</keyword>
<organism evidence="2 3">
    <name type="scientific">Saccharopolyspora cebuensis</name>
    <dbReference type="NCBI Taxonomy" id="418759"/>
    <lineage>
        <taxon>Bacteria</taxon>
        <taxon>Bacillati</taxon>
        <taxon>Actinomycetota</taxon>
        <taxon>Actinomycetes</taxon>
        <taxon>Pseudonocardiales</taxon>
        <taxon>Pseudonocardiaceae</taxon>
        <taxon>Saccharopolyspora</taxon>
    </lineage>
</organism>
<feature type="transmembrane region" description="Helical" evidence="1">
    <location>
        <begin position="21"/>
        <end position="40"/>
    </location>
</feature>
<dbReference type="InterPro" id="IPR024414">
    <property type="entry name" value="Uncharacterised_PrgI"/>
</dbReference>
<feature type="transmembrane region" description="Helical" evidence="1">
    <location>
        <begin position="46"/>
        <end position="68"/>
    </location>
</feature>
<dbReference type="EMBL" id="JBGEHV010000121">
    <property type="protein sequence ID" value="MEY8043662.1"/>
    <property type="molecule type" value="Genomic_DNA"/>
</dbReference>
<evidence type="ECO:0000313" key="2">
    <source>
        <dbReference type="EMBL" id="MEY8043662.1"/>
    </source>
</evidence>